<dbReference type="GO" id="GO:0006099">
    <property type="term" value="P:tricarboxylic acid cycle"/>
    <property type="evidence" value="ECO:0007669"/>
    <property type="project" value="UniProtKB-UniPathway"/>
</dbReference>
<comment type="function">
    <text evidence="3">E1 component of the 2-oxoglutarate dehydrogenase (OGDH) complex which catalyzes the decarboxylation of 2-oxoglutarate, the first step in the conversion of 2-oxoglutarate to succinyl-CoA and CO(2).</text>
</comment>
<sequence>MPIDFEQEYGVNAGYVQELFDDWKADPAQVAESWQKIFERAGKSSGSDQAGKGSDSASASGSAGDAAAPKAASAPEFDASADPELEPLIGIAGRIATNMEASLEIPVATSVRTLSAKIMSENRGVINEHMLVRAFGKASYTHLVAFALARALGENKRVQSSYVEGGGKRYRRVPTHVNLGLAIDVPGPKGRMLVVPNIKAAETLDFAAFYRAYQDIVDRGRDGKLTSEDFAHTTCTLTNPGGFGTVMSVPRLMPGQGIIVATGSIGVPPELGGMSKVALAQSAIGPVMTMTSTYDHRVIQGAESGLLLKRVDELLMGADGFYDEIFEALRVPWTPARAGSDMRPPSGEDAGEVQAKIWKLIQAYRSRGGQLADLDPLGYRPELLESLDPSSYGLTVWDLDRTFLCGGMNGREKMTLREILKTLRRAYCRRWTSEVSHITSRDRKLWLRDRIENEEHFEEFGQEERMEILTRLNRAQNFEQFLANTYVGNKRFSLEGGDTMIPALADIIERASLRGVEKVVIGMAHRGRLNVLANLMGKSHEQIFREFEGGLLPLSTEGSGDVKYHLGQRGVFRTRDGKEVAIELSANPSHLEAVDPVVCGMTRAYQDAIGDTDRTKVLAVLIHGDAAFSGQGVVMETLNMSGLRAFTNGGTVHLIVNNQIGFTAGPRDLRSTHYCSDTAKAIEAPIMHANGDFPESVLRACRLAVDYQAEFGADAVVDMVCYRRWGHNEGDEPAYTQPALYSRIAKHPTVCESYSDLLIRRGAITREVAEAVAAETEAELREAMANHKAAEQEELPLEEIVDMHLDDERDYVRSISPETGVSAEKLVEIIDELNRMPEGFVVHPNLLRQLRRRESMVRGEQDVDWGCAEALAFATLLQEGVPIRLEGQDSGRGTFSHRHAVIRDQATDKEHVPLRALTDGKVKFEAWDSLLSEEAAVGFEYGYSLVRKDALVLWEGQFGDFANGAQIPIDQFVVSGEAKWRQLSGLMMLLPHGYDGQGPEHSSARLERFLVACSGGNLTVVNCTTSAQAFHLYRRQGLSEVKRPVIVMTPKSYLRDKRAASPIADMASGRFLETILGGGTDKKKVTRLVLCTGKFAHELETARVEKGADHVAILRVEQLYPFPKDQVKEAIASFPKLKQLIWSQEEPRNMGAWAFIMQRFSDLGVAIQYAGRAESSSPATGSYRRHGAEQDFVLKMSLGEVEPKIIVG</sequence>
<dbReference type="InterPro" id="IPR001078">
    <property type="entry name" value="2-oxoacid_DH_actylTfrase"/>
</dbReference>
<comment type="cofactor">
    <cofactor evidence="1">
        <name>Mg(2+)</name>
        <dbReference type="ChEBI" id="CHEBI:18420"/>
    </cofactor>
</comment>
<dbReference type="SMART" id="SM00861">
    <property type="entry name" value="Transket_pyr"/>
    <property type="match status" value="1"/>
</dbReference>
<reference evidence="16 17" key="1">
    <citation type="submission" date="2019-02" db="EMBL/GenBank/DDBJ databases">
        <title>Deep-cultivation of Planctomycetes and their phenomic and genomic characterization uncovers novel biology.</title>
        <authorList>
            <person name="Wiegand S."/>
            <person name="Jogler M."/>
            <person name="Boedeker C."/>
            <person name="Pinto D."/>
            <person name="Vollmers J."/>
            <person name="Rivas-Marin E."/>
            <person name="Kohn T."/>
            <person name="Peeters S.H."/>
            <person name="Heuer A."/>
            <person name="Rast P."/>
            <person name="Oberbeckmann S."/>
            <person name="Bunk B."/>
            <person name="Jeske O."/>
            <person name="Meyerdierks A."/>
            <person name="Storesund J.E."/>
            <person name="Kallscheuer N."/>
            <person name="Luecker S."/>
            <person name="Lage O.M."/>
            <person name="Pohl T."/>
            <person name="Merkel B.J."/>
            <person name="Hornburger P."/>
            <person name="Mueller R.-W."/>
            <person name="Bruemmer F."/>
            <person name="Labrenz M."/>
            <person name="Spormann A.M."/>
            <person name="Op den Camp H."/>
            <person name="Overmann J."/>
            <person name="Amann R."/>
            <person name="Jetten M.S.M."/>
            <person name="Mascher T."/>
            <person name="Medema M.H."/>
            <person name="Devos D.P."/>
            <person name="Kaster A.-K."/>
            <person name="Ovreas L."/>
            <person name="Rohde M."/>
            <person name="Galperin M.Y."/>
            <person name="Jogler C."/>
        </authorList>
    </citation>
    <scope>NUCLEOTIDE SEQUENCE [LARGE SCALE GENOMIC DNA]</scope>
    <source>
        <strain evidence="16 17">Poly30</strain>
    </source>
</reference>
<keyword evidence="10" id="KW-0786">Thiamine pyrophosphate</keyword>
<dbReference type="Pfam" id="PF02779">
    <property type="entry name" value="Transket_pyr"/>
    <property type="match status" value="1"/>
</dbReference>
<evidence type="ECO:0000256" key="10">
    <source>
        <dbReference type="ARBA" id="ARBA00023052"/>
    </source>
</evidence>
<comment type="cofactor">
    <cofactor evidence="2">
        <name>thiamine diphosphate</name>
        <dbReference type="ChEBI" id="CHEBI:58937"/>
    </cofactor>
</comment>
<feature type="domain" description="Transketolase-like pyrimidine-binding" evidence="15">
    <location>
        <begin position="863"/>
        <end position="1056"/>
    </location>
</feature>
<comment type="pathway">
    <text evidence="4">Carbohydrate metabolism; tricarboxylic acid cycle; succinyl-CoA from 2-oxoglutarate (dehydrogenase route): step 1/1.</text>
</comment>
<dbReference type="InterPro" id="IPR001017">
    <property type="entry name" value="DH_E1"/>
</dbReference>
<dbReference type="GO" id="GO:0045252">
    <property type="term" value="C:oxoglutarate dehydrogenase complex"/>
    <property type="evidence" value="ECO:0007669"/>
    <property type="project" value="TreeGrafter"/>
</dbReference>
<comment type="similarity">
    <text evidence="5">Belongs to the alpha-ketoglutarate dehydrogenase family.</text>
</comment>
<dbReference type="GO" id="GO:0004149">
    <property type="term" value="F:dihydrolipoyllysine-residue succinyltransferase activity"/>
    <property type="evidence" value="ECO:0007669"/>
    <property type="project" value="UniProtKB-EC"/>
</dbReference>
<keyword evidence="7" id="KW-0479">Metal-binding</keyword>
<dbReference type="SUPFAM" id="SSF52777">
    <property type="entry name" value="CoA-dependent acyltransferases"/>
    <property type="match status" value="1"/>
</dbReference>
<organism evidence="16 17">
    <name type="scientific">Saltatorellus ferox</name>
    <dbReference type="NCBI Taxonomy" id="2528018"/>
    <lineage>
        <taxon>Bacteria</taxon>
        <taxon>Pseudomonadati</taxon>
        <taxon>Planctomycetota</taxon>
        <taxon>Planctomycetia</taxon>
        <taxon>Planctomycetia incertae sedis</taxon>
        <taxon>Saltatorellus</taxon>
    </lineage>
</organism>
<evidence type="ECO:0000256" key="5">
    <source>
        <dbReference type="ARBA" id="ARBA00006936"/>
    </source>
</evidence>
<dbReference type="AlphaFoldDB" id="A0A518ES14"/>
<feature type="coiled-coil region" evidence="13">
    <location>
        <begin position="766"/>
        <end position="793"/>
    </location>
</feature>
<evidence type="ECO:0000313" key="17">
    <source>
        <dbReference type="Proteomes" id="UP000320390"/>
    </source>
</evidence>
<name>A0A518ES14_9BACT</name>
<dbReference type="InterPro" id="IPR031717">
    <property type="entry name" value="ODO-1/KGD_C"/>
</dbReference>
<dbReference type="Pfam" id="PF00676">
    <property type="entry name" value="E1_dh"/>
    <property type="match status" value="1"/>
</dbReference>
<dbReference type="PANTHER" id="PTHR23152:SF4">
    <property type="entry name" value="2-OXOADIPATE DEHYDROGENASE COMPLEX COMPONENT E1"/>
    <property type="match status" value="1"/>
</dbReference>
<keyword evidence="17" id="KW-1185">Reference proteome</keyword>
<dbReference type="CDD" id="cd02016">
    <property type="entry name" value="TPP_E1_OGDC_like"/>
    <property type="match status" value="1"/>
</dbReference>
<dbReference type="InterPro" id="IPR032106">
    <property type="entry name" value="2-oxogl_dehyd_N"/>
</dbReference>
<dbReference type="GO" id="GO:0030976">
    <property type="term" value="F:thiamine pyrophosphate binding"/>
    <property type="evidence" value="ECO:0007669"/>
    <property type="project" value="InterPro"/>
</dbReference>
<dbReference type="SUPFAM" id="SSF52518">
    <property type="entry name" value="Thiamin diphosphate-binding fold (THDP-binding)"/>
    <property type="match status" value="2"/>
</dbReference>
<dbReference type="PANTHER" id="PTHR23152">
    <property type="entry name" value="2-OXOGLUTARATE DEHYDROGENASE"/>
    <property type="match status" value="1"/>
</dbReference>
<dbReference type="PIRSF" id="PIRSF000157">
    <property type="entry name" value="Oxoglu_dh_E1"/>
    <property type="match status" value="1"/>
</dbReference>
<dbReference type="InterPro" id="IPR029061">
    <property type="entry name" value="THDP-binding"/>
</dbReference>
<feature type="region of interest" description="Disordered" evidence="14">
    <location>
        <begin position="41"/>
        <end position="79"/>
    </location>
</feature>
<dbReference type="InterPro" id="IPR011603">
    <property type="entry name" value="2oxoglutarate_DH_E1"/>
</dbReference>
<dbReference type="InterPro" id="IPR042179">
    <property type="entry name" value="KGD_C_sf"/>
</dbReference>
<keyword evidence="16" id="KW-0808">Transferase</keyword>
<dbReference type="Gene3D" id="3.40.50.970">
    <property type="match status" value="1"/>
</dbReference>
<protein>
    <recommendedName>
        <fullName evidence="6">oxoglutarate dehydrogenase (succinyl-transferring)</fullName>
        <ecNumber evidence="6">1.2.4.2</ecNumber>
    </recommendedName>
</protein>
<dbReference type="InterPro" id="IPR005475">
    <property type="entry name" value="Transketolase-like_Pyr-bd"/>
</dbReference>
<evidence type="ECO:0000256" key="4">
    <source>
        <dbReference type="ARBA" id="ARBA00004813"/>
    </source>
</evidence>
<evidence type="ECO:0000313" key="16">
    <source>
        <dbReference type="EMBL" id="QDV06862.1"/>
    </source>
</evidence>
<dbReference type="GO" id="GO:0046872">
    <property type="term" value="F:metal ion binding"/>
    <property type="evidence" value="ECO:0007669"/>
    <property type="project" value="UniProtKB-KW"/>
</dbReference>
<dbReference type="Gene3D" id="3.40.50.11610">
    <property type="entry name" value="Multifunctional 2-oxoglutarate metabolism enzyme, C-terminal domain"/>
    <property type="match status" value="1"/>
</dbReference>
<gene>
    <name evidence="16" type="primary">kgd</name>
    <name evidence="16" type="ORF">Poly30_23790</name>
</gene>
<dbReference type="Pfam" id="PF00198">
    <property type="entry name" value="2-oxoacid_dh"/>
    <property type="match status" value="1"/>
</dbReference>
<evidence type="ECO:0000256" key="13">
    <source>
        <dbReference type="SAM" id="Coils"/>
    </source>
</evidence>
<dbReference type="NCBIfam" id="TIGR00239">
    <property type="entry name" value="2oxo_dh_E1"/>
    <property type="match status" value="1"/>
</dbReference>
<feature type="compositionally biased region" description="Low complexity" evidence="14">
    <location>
        <begin position="43"/>
        <end position="74"/>
    </location>
</feature>
<dbReference type="InterPro" id="IPR023213">
    <property type="entry name" value="CAT-like_dom_sf"/>
</dbReference>
<dbReference type="EMBL" id="CP036434">
    <property type="protein sequence ID" value="QDV06862.1"/>
    <property type="molecule type" value="Genomic_DNA"/>
</dbReference>
<evidence type="ECO:0000256" key="2">
    <source>
        <dbReference type="ARBA" id="ARBA00001964"/>
    </source>
</evidence>
<keyword evidence="11" id="KW-0511">Multifunctional enzyme</keyword>
<dbReference type="Gene3D" id="1.10.287.1150">
    <property type="entry name" value="TPP helical domain"/>
    <property type="match status" value="1"/>
</dbReference>
<evidence type="ECO:0000256" key="6">
    <source>
        <dbReference type="ARBA" id="ARBA00012280"/>
    </source>
</evidence>
<evidence type="ECO:0000256" key="8">
    <source>
        <dbReference type="ARBA" id="ARBA00022842"/>
    </source>
</evidence>
<dbReference type="Gene3D" id="3.30.559.10">
    <property type="entry name" value="Chloramphenicol acetyltransferase-like domain"/>
    <property type="match status" value="1"/>
</dbReference>
<dbReference type="NCBIfam" id="NF006914">
    <property type="entry name" value="PRK09404.1"/>
    <property type="match status" value="1"/>
</dbReference>
<dbReference type="Proteomes" id="UP000320390">
    <property type="component" value="Chromosome"/>
</dbReference>
<evidence type="ECO:0000256" key="12">
    <source>
        <dbReference type="ARBA" id="ARBA00052761"/>
    </source>
</evidence>
<dbReference type="Pfam" id="PF16870">
    <property type="entry name" value="OxoGdeHyase_C"/>
    <property type="match status" value="1"/>
</dbReference>
<dbReference type="Gene3D" id="3.40.50.12470">
    <property type="match status" value="1"/>
</dbReference>
<dbReference type="EC" id="1.2.4.2" evidence="6"/>
<accession>A0A518ES14</accession>
<evidence type="ECO:0000259" key="15">
    <source>
        <dbReference type="SMART" id="SM00861"/>
    </source>
</evidence>
<keyword evidence="8" id="KW-0460">Magnesium</keyword>
<dbReference type="RefSeq" id="WP_419191272.1">
    <property type="nucleotide sequence ID" value="NZ_CP036434.1"/>
</dbReference>
<evidence type="ECO:0000256" key="3">
    <source>
        <dbReference type="ARBA" id="ARBA00003906"/>
    </source>
</evidence>
<keyword evidence="9" id="KW-0560">Oxidoreductase</keyword>
<evidence type="ECO:0000256" key="11">
    <source>
        <dbReference type="ARBA" id="ARBA00023268"/>
    </source>
</evidence>
<dbReference type="GO" id="GO:0005829">
    <property type="term" value="C:cytosol"/>
    <property type="evidence" value="ECO:0007669"/>
    <property type="project" value="TreeGrafter"/>
</dbReference>
<evidence type="ECO:0000256" key="1">
    <source>
        <dbReference type="ARBA" id="ARBA00001946"/>
    </source>
</evidence>
<evidence type="ECO:0000256" key="14">
    <source>
        <dbReference type="SAM" id="MobiDB-lite"/>
    </source>
</evidence>
<evidence type="ECO:0000256" key="9">
    <source>
        <dbReference type="ARBA" id="ARBA00023002"/>
    </source>
</evidence>
<keyword evidence="13" id="KW-0175">Coiled coil</keyword>
<dbReference type="GO" id="GO:0004591">
    <property type="term" value="F:oxoglutarate dehydrogenase (succinyl-transferring) activity"/>
    <property type="evidence" value="ECO:0007669"/>
    <property type="project" value="UniProtKB-EC"/>
</dbReference>
<dbReference type="NCBIfam" id="NF008907">
    <property type="entry name" value="PRK12270.1"/>
    <property type="match status" value="1"/>
</dbReference>
<proteinExistence type="inferred from homology"/>
<dbReference type="UniPathway" id="UPA00223">
    <property type="reaction ID" value="UER00997"/>
</dbReference>
<comment type="catalytic activity">
    <reaction evidence="12">
        <text>N(6)-[(R)-dihydrolipoyl]-L-lysyl-[protein] + succinyl-CoA = N(6)-[(R)-S(8)-succinyldihydrolipoyl]-L-lysyl-[protein] + CoA</text>
        <dbReference type="Rhea" id="RHEA:15213"/>
        <dbReference type="Rhea" id="RHEA-COMP:10475"/>
        <dbReference type="Rhea" id="RHEA-COMP:20092"/>
        <dbReference type="ChEBI" id="CHEBI:57287"/>
        <dbReference type="ChEBI" id="CHEBI:57292"/>
        <dbReference type="ChEBI" id="CHEBI:83100"/>
        <dbReference type="ChEBI" id="CHEBI:83120"/>
        <dbReference type="EC" id="2.3.1.61"/>
    </reaction>
</comment>
<evidence type="ECO:0000256" key="7">
    <source>
        <dbReference type="ARBA" id="ARBA00022723"/>
    </source>
</evidence>
<dbReference type="Pfam" id="PF16078">
    <property type="entry name" value="2-oxogl_dehyd_N"/>
    <property type="match status" value="1"/>
</dbReference>